<proteinExistence type="predicted"/>
<dbReference type="AlphaFoldDB" id="A0A392TBV4"/>
<dbReference type="EMBL" id="LXQA010529118">
    <property type="protein sequence ID" value="MCI57455.1"/>
    <property type="molecule type" value="Genomic_DNA"/>
</dbReference>
<evidence type="ECO:0000313" key="2">
    <source>
        <dbReference type="Proteomes" id="UP000265520"/>
    </source>
</evidence>
<protein>
    <submittedName>
        <fullName evidence="1">Uncharacterized protein</fullName>
    </submittedName>
</protein>
<sequence>MDGLPKTGKEVVTANGNHKHATLQKGVVDC</sequence>
<comment type="caution">
    <text evidence="1">The sequence shown here is derived from an EMBL/GenBank/DDBJ whole genome shotgun (WGS) entry which is preliminary data.</text>
</comment>
<dbReference type="Proteomes" id="UP000265520">
    <property type="component" value="Unassembled WGS sequence"/>
</dbReference>
<accession>A0A392TBV4</accession>
<evidence type="ECO:0000313" key="1">
    <source>
        <dbReference type="EMBL" id="MCI57455.1"/>
    </source>
</evidence>
<name>A0A392TBV4_9FABA</name>
<reference evidence="1 2" key="1">
    <citation type="journal article" date="2018" name="Front. Plant Sci.">
        <title>Red Clover (Trifolium pratense) and Zigzag Clover (T. medium) - A Picture of Genomic Similarities and Differences.</title>
        <authorList>
            <person name="Dluhosova J."/>
            <person name="Istvanek J."/>
            <person name="Nedelnik J."/>
            <person name="Repkova J."/>
        </authorList>
    </citation>
    <scope>NUCLEOTIDE SEQUENCE [LARGE SCALE GENOMIC DNA]</scope>
    <source>
        <strain evidence="2">cv. 10/8</strain>
        <tissue evidence="1">Leaf</tissue>
    </source>
</reference>
<keyword evidence="2" id="KW-1185">Reference proteome</keyword>
<organism evidence="1 2">
    <name type="scientific">Trifolium medium</name>
    <dbReference type="NCBI Taxonomy" id="97028"/>
    <lineage>
        <taxon>Eukaryota</taxon>
        <taxon>Viridiplantae</taxon>
        <taxon>Streptophyta</taxon>
        <taxon>Embryophyta</taxon>
        <taxon>Tracheophyta</taxon>
        <taxon>Spermatophyta</taxon>
        <taxon>Magnoliopsida</taxon>
        <taxon>eudicotyledons</taxon>
        <taxon>Gunneridae</taxon>
        <taxon>Pentapetalae</taxon>
        <taxon>rosids</taxon>
        <taxon>fabids</taxon>
        <taxon>Fabales</taxon>
        <taxon>Fabaceae</taxon>
        <taxon>Papilionoideae</taxon>
        <taxon>50 kb inversion clade</taxon>
        <taxon>NPAAA clade</taxon>
        <taxon>Hologalegina</taxon>
        <taxon>IRL clade</taxon>
        <taxon>Trifolieae</taxon>
        <taxon>Trifolium</taxon>
    </lineage>
</organism>
<feature type="non-terminal residue" evidence="1">
    <location>
        <position position="30"/>
    </location>
</feature>